<proteinExistence type="predicted"/>
<accession>A0ACC1LZI7</accession>
<name>A0ACC1LZI7_9FUNG</name>
<keyword evidence="2" id="KW-1185">Reference proteome</keyword>
<comment type="caution">
    <text evidence="1">The sequence shown here is derived from an EMBL/GenBank/DDBJ whole genome shotgun (WGS) entry which is preliminary data.</text>
</comment>
<protein>
    <submittedName>
        <fullName evidence="1">Hsp70 protein that interacts with Zuo1p</fullName>
    </submittedName>
</protein>
<reference evidence="1" key="1">
    <citation type="submission" date="2022-07" db="EMBL/GenBank/DDBJ databases">
        <title>Phylogenomic reconstructions and comparative analyses of Kickxellomycotina fungi.</title>
        <authorList>
            <person name="Reynolds N.K."/>
            <person name="Stajich J.E."/>
            <person name="Barry K."/>
            <person name="Grigoriev I.V."/>
            <person name="Crous P."/>
            <person name="Smith M.E."/>
        </authorList>
    </citation>
    <scope>NUCLEOTIDE SEQUENCE</scope>
    <source>
        <strain evidence="1">CBS 190363</strain>
    </source>
</reference>
<sequence>MSTAAKTYIGLSLGNHNSVIAIINKDHRAEVIANEDGEHKTPTYIAFSGEEEYHGSQAKHQIVRNAQNTVAGFRDILGKAYSASMAEQHAGFAAIEASADGSAVFVIRAASESGEGAELRLTAHDATVRYLARLRTTAEDYLGRKIDGAVLAVPVWFTEAQRTSIGAACADAGLPLLQLVTEPAAAALQYGLGRGENAADSVALVVDVGGTGSDVSLVAATGGLVSVVSSAHTTAVSGEVIDDVLVRHFAAEFTRANGVDVMGNPRAVRKLRQAVEGTKRTLSSATTAPCAVESLAEGIDFNSSVNRTRFDILCARTYAPLLETIEKVVADAGYQLSQVDQVLLCGGAARVRRLQARVASLFPETTAVRDDAAEELDEVIAAGCAEQAALIAQGVADPAVAVADLKVDVLAHAVGLQIDADGLALVLRKDTPLPASRSVRVALPKGETRAYIAVSEGEPVPPKPESENDDEEAEEEEEVEEEEAGPTYRPTRLLAEMVLELDAADENTRVEVSFFVGTDRKLTVTAVEPVSGKTMTAVIPQ</sequence>
<gene>
    <name evidence="1" type="primary">SSZ1</name>
    <name evidence="1" type="ORF">IWW38_003833</name>
</gene>
<evidence type="ECO:0000313" key="2">
    <source>
        <dbReference type="Proteomes" id="UP001139981"/>
    </source>
</evidence>
<evidence type="ECO:0000313" key="1">
    <source>
        <dbReference type="EMBL" id="KAJ2890982.1"/>
    </source>
</evidence>
<dbReference type="EMBL" id="JANBVB010001138">
    <property type="protein sequence ID" value="KAJ2890982.1"/>
    <property type="molecule type" value="Genomic_DNA"/>
</dbReference>
<organism evidence="1 2">
    <name type="scientific">Coemansia aciculifera</name>
    <dbReference type="NCBI Taxonomy" id="417176"/>
    <lineage>
        <taxon>Eukaryota</taxon>
        <taxon>Fungi</taxon>
        <taxon>Fungi incertae sedis</taxon>
        <taxon>Zoopagomycota</taxon>
        <taxon>Kickxellomycotina</taxon>
        <taxon>Kickxellomycetes</taxon>
        <taxon>Kickxellales</taxon>
        <taxon>Kickxellaceae</taxon>
        <taxon>Coemansia</taxon>
    </lineage>
</organism>
<dbReference type="Proteomes" id="UP001139981">
    <property type="component" value="Unassembled WGS sequence"/>
</dbReference>